<dbReference type="PANTHER" id="PTHR37293:SF5">
    <property type="entry name" value="DNA REPLICATION PROTEIN"/>
    <property type="match status" value="1"/>
</dbReference>
<dbReference type="OrthoDB" id="9788567at2"/>
<dbReference type="AlphaFoldDB" id="A0A5R9BVM0"/>
<dbReference type="PANTHER" id="PTHR37293">
    <property type="entry name" value="PHAGE REPLICATION PROTEIN-RELATED"/>
    <property type="match status" value="1"/>
</dbReference>
<feature type="domain" description="DnaB/C C-terminal" evidence="2">
    <location>
        <begin position="179"/>
        <end position="244"/>
    </location>
</feature>
<dbReference type="NCBIfam" id="TIGR01446">
    <property type="entry name" value="DnaD_dom"/>
    <property type="match status" value="1"/>
</dbReference>
<dbReference type="InterPro" id="IPR006343">
    <property type="entry name" value="DnaB/C_C"/>
</dbReference>
<protein>
    <submittedName>
        <fullName evidence="3">DnaD domain protein</fullName>
    </submittedName>
</protein>
<dbReference type="RefSeq" id="WP_138474385.1">
    <property type="nucleotide sequence ID" value="NZ_VBTH01000009.1"/>
</dbReference>
<evidence type="ECO:0000313" key="3">
    <source>
        <dbReference type="EMBL" id="TLQ04150.1"/>
    </source>
</evidence>
<dbReference type="Proteomes" id="UP000305541">
    <property type="component" value="Unassembled WGS sequence"/>
</dbReference>
<dbReference type="InterPro" id="IPR034829">
    <property type="entry name" value="DnaD-like_sf"/>
</dbReference>
<dbReference type="Gene3D" id="1.10.10.630">
    <property type="entry name" value="DnaD domain-like"/>
    <property type="match status" value="1"/>
</dbReference>
<gene>
    <name evidence="3" type="ORF">FEZ51_05985</name>
</gene>
<sequence>MAQRRMLSKRIINSAKFLRMPASSQALYFHLVLGADDDGIVESFGIMRQVAASDDDLQILVAKNFIIILNEDLVSYITDWHENNKIRADRKIDSIYQELLLSKVPDAQIQKSRPRADAKSVIADVAEKQEPKSMDVHRTAEVREVEINLDQDNSIQSNIVENREDSSASSNAFKVIQKIYQENFGQVTNLIEEQLHADLKIYGLALIREAMKRSKLANANYRYAQGILKDWDKQNIKSIEDIIDADQLFKSTKNRKITVRETIPTSWNQPTSIDPQKAAVDRKKIKKKLEKLRQRG</sequence>
<dbReference type="SUPFAM" id="SSF158499">
    <property type="entry name" value="DnaD domain-like"/>
    <property type="match status" value="1"/>
</dbReference>
<comment type="caution">
    <text evidence="3">The sequence shown here is derived from an EMBL/GenBank/DDBJ whole genome shotgun (WGS) entry which is preliminary data.</text>
</comment>
<reference evidence="3 4" key="1">
    <citation type="submission" date="2019-05" db="EMBL/GenBank/DDBJ databases">
        <title>The metagenome of a microbial culture collection derived from dairy environment covers the genomic content of the human microbiome.</title>
        <authorList>
            <person name="Roder T."/>
            <person name="Wuthrich D."/>
            <person name="Sattari Z."/>
            <person name="Von Ah U."/>
            <person name="Bar C."/>
            <person name="Ronchi F."/>
            <person name="Macpherson A.J."/>
            <person name="Ganal-Vonarburg S.C."/>
            <person name="Bruggmann R."/>
            <person name="Vergeres G."/>
        </authorList>
    </citation>
    <scope>NUCLEOTIDE SEQUENCE [LARGE SCALE GENOMIC DNA]</scope>
    <source>
        <strain evidence="3 4">FAM 18815</strain>
    </source>
</reference>
<comment type="similarity">
    <text evidence="1">Belongs to the DnaB/DnaD family.</text>
</comment>
<organism evidence="3 4">
    <name type="scientific">Pediococcus stilesii</name>
    <dbReference type="NCBI Taxonomy" id="331679"/>
    <lineage>
        <taxon>Bacteria</taxon>
        <taxon>Bacillati</taxon>
        <taxon>Bacillota</taxon>
        <taxon>Bacilli</taxon>
        <taxon>Lactobacillales</taxon>
        <taxon>Lactobacillaceae</taxon>
        <taxon>Pediococcus</taxon>
    </lineage>
</organism>
<evidence type="ECO:0000259" key="2">
    <source>
        <dbReference type="Pfam" id="PF07261"/>
    </source>
</evidence>
<dbReference type="InterPro" id="IPR053162">
    <property type="entry name" value="DnaD"/>
</dbReference>
<accession>A0A5R9BVM0</accession>
<dbReference type="EMBL" id="VBTH01000009">
    <property type="protein sequence ID" value="TLQ04150.1"/>
    <property type="molecule type" value="Genomic_DNA"/>
</dbReference>
<name>A0A5R9BVM0_9LACO</name>
<proteinExistence type="inferred from homology"/>
<evidence type="ECO:0000313" key="4">
    <source>
        <dbReference type="Proteomes" id="UP000305541"/>
    </source>
</evidence>
<dbReference type="Pfam" id="PF07261">
    <property type="entry name" value="DnaB_2"/>
    <property type="match status" value="1"/>
</dbReference>
<evidence type="ECO:0000256" key="1">
    <source>
        <dbReference type="ARBA" id="ARBA00093462"/>
    </source>
</evidence>